<gene>
    <name evidence="5" type="ORF">MMYC01_207189</name>
    <name evidence="4" type="ORF">MMYC01_207464</name>
</gene>
<dbReference type="SUPFAM" id="SSF51735">
    <property type="entry name" value="NAD(P)-binding Rossmann-fold domains"/>
    <property type="match status" value="1"/>
</dbReference>
<evidence type="ECO:0000259" key="3">
    <source>
        <dbReference type="SMART" id="SM00822"/>
    </source>
</evidence>
<dbReference type="GO" id="GO:0016491">
    <property type="term" value="F:oxidoreductase activity"/>
    <property type="evidence" value="ECO:0007669"/>
    <property type="project" value="UniProtKB-KW"/>
</dbReference>
<comment type="caution">
    <text evidence="4">The sequence shown here is derived from an EMBL/GenBank/DDBJ whole genome shotgun (WGS) entry which is preliminary data.</text>
</comment>
<dbReference type="InterPro" id="IPR057326">
    <property type="entry name" value="KR_dom"/>
</dbReference>
<protein>
    <submittedName>
        <fullName evidence="4">3-hydroxybutyrate dehydrogenase type 2</fullName>
    </submittedName>
</protein>
<dbReference type="STRING" id="100816.A0A175VWZ2"/>
<dbReference type="InterPro" id="IPR036291">
    <property type="entry name" value="NAD(P)-bd_dom_sf"/>
</dbReference>
<dbReference type="EMBL" id="LCTW02000247">
    <property type="protein sequence ID" value="KXX75802.1"/>
    <property type="molecule type" value="Genomic_DNA"/>
</dbReference>
<reference evidence="4 6" key="3">
    <citation type="submission" date="2016-01" db="EMBL/GenBank/DDBJ databases">
        <title>Madurella mycetomatis genome sequencing.</title>
        <authorList>
            <person name="Van De Sande W."/>
        </authorList>
    </citation>
    <scope>NUCLEOTIDE SEQUENCE [LARGE SCALE GENOMIC DNA]</scope>
    <source>
        <strain evidence="4">Mm55</strain>
        <strain evidence="6">mm55</strain>
    </source>
</reference>
<evidence type="ECO:0000313" key="6">
    <source>
        <dbReference type="Proteomes" id="UP000078237"/>
    </source>
</evidence>
<dbReference type="Gene3D" id="3.40.50.720">
    <property type="entry name" value="NAD(P)-binding Rossmann-like Domain"/>
    <property type="match status" value="1"/>
</dbReference>
<dbReference type="Pfam" id="PF00106">
    <property type="entry name" value="adh_short"/>
    <property type="match status" value="1"/>
</dbReference>
<dbReference type="VEuPathDB" id="FungiDB:MMYC01_207464"/>
<sequence length="290" mass="30483">MAPPLPSATATWHKSTYAAISPHRPELSEKGRTVVITGAGTGVGRQTALSFAHAGAARLVLLGRTASTLEETASLVTAHASGGPIVDVYVVDTTDAADLERVGATVGAWDVLVLSAVYAPANSTIVSTGIDEWWQSFETNVKGTFLAIKTFLPTANRSGSREPAVLALTSGTVALPPVAAPGMSSYNASKIAQVRLIEYLAAEEPGVFAAAVHPGMYDTPLLARMEQPLEQVPLDDIKLAGDFLVWMASPEAAFLRGRLVWANWDVDELKQQAESIQAGVAHTSGVVGWP</sequence>
<dbReference type="PANTHER" id="PTHR44196">
    <property type="entry name" value="DEHYDROGENASE/REDUCTASE SDR FAMILY MEMBER 7B"/>
    <property type="match status" value="1"/>
</dbReference>
<accession>A0A175VWZ2</accession>
<dbReference type="CDD" id="cd05233">
    <property type="entry name" value="SDR_c"/>
    <property type="match status" value="1"/>
</dbReference>
<dbReference type="InterPro" id="IPR002347">
    <property type="entry name" value="SDR_fam"/>
</dbReference>
<dbReference type="SMART" id="SM00822">
    <property type="entry name" value="PKS_KR"/>
    <property type="match status" value="1"/>
</dbReference>
<dbReference type="GO" id="GO:0016020">
    <property type="term" value="C:membrane"/>
    <property type="evidence" value="ECO:0007669"/>
    <property type="project" value="TreeGrafter"/>
</dbReference>
<dbReference type="PANTHER" id="PTHR44196:SF1">
    <property type="entry name" value="DEHYDROGENASE_REDUCTASE SDR FAMILY MEMBER 7B"/>
    <property type="match status" value="1"/>
</dbReference>
<dbReference type="EMBL" id="LCTW02000233">
    <property type="protein sequence ID" value="KXX76037.1"/>
    <property type="molecule type" value="Genomic_DNA"/>
</dbReference>
<keyword evidence="6" id="KW-1185">Reference proteome</keyword>
<evidence type="ECO:0000256" key="1">
    <source>
        <dbReference type="ARBA" id="ARBA00006484"/>
    </source>
</evidence>
<dbReference type="Proteomes" id="UP000078237">
    <property type="component" value="Unassembled WGS sequence"/>
</dbReference>
<keyword evidence="2" id="KW-0560">Oxidoreductase</keyword>
<dbReference type="AlphaFoldDB" id="A0A175VWZ2"/>
<proteinExistence type="inferred from homology"/>
<dbReference type="OrthoDB" id="1933717at2759"/>
<evidence type="ECO:0000313" key="5">
    <source>
        <dbReference type="EMBL" id="KXX76037.1"/>
    </source>
</evidence>
<reference evidence="6" key="2">
    <citation type="submission" date="2015-06" db="EMBL/GenBank/DDBJ databases">
        <authorList>
            <person name="van de Sande W.W.J."/>
        </authorList>
    </citation>
    <scope>NUCLEOTIDE SEQUENCE [LARGE SCALE GENOMIC DNA]</scope>
    <source>
        <strain evidence="6">mm55</strain>
    </source>
</reference>
<name>A0A175VWZ2_9PEZI</name>
<organism evidence="4 6">
    <name type="scientific">Madurella mycetomatis</name>
    <dbReference type="NCBI Taxonomy" id="100816"/>
    <lineage>
        <taxon>Eukaryota</taxon>
        <taxon>Fungi</taxon>
        <taxon>Dikarya</taxon>
        <taxon>Ascomycota</taxon>
        <taxon>Pezizomycotina</taxon>
        <taxon>Sordariomycetes</taxon>
        <taxon>Sordariomycetidae</taxon>
        <taxon>Sordariales</taxon>
        <taxon>Sordariales incertae sedis</taxon>
        <taxon>Madurella</taxon>
    </lineage>
</organism>
<dbReference type="VEuPathDB" id="FungiDB:MMYC01_207189"/>
<comment type="similarity">
    <text evidence="1">Belongs to the short-chain dehydrogenases/reductases (SDR) family.</text>
</comment>
<feature type="domain" description="Ketoreductase" evidence="3">
    <location>
        <begin position="32"/>
        <end position="219"/>
    </location>
</feature>
<dbReference type="PRINTS" id="PR00081">
    <property type="entry name" value="GDHRDH"/>
</dbReference>
<evidence type="ECO:0000256" key="2">
    <source>
        <dbReference type="ARBA" id="ARBA00023002"/>
    </source>
</evidence>
<reference evidence="4" key="1">
    <citation type="submission" date="2015-06" db="EMBL/GenBank/DDBJ databases">
        <authorList>
            <person name="Hoefler B.C."/>
            <person name="Straight P.D."/>
        </authorList>
    </citation>
    <scope>NUCLEOTIDE SEQUENCE [LARGE SCALE GENOMIC DNA]</scope>
    <source>
        <strain evidence="4">Mm55</strain>
    </source>
</reference>
<evidence type="ECO:0000313" key="4">
    <source>
        <dbReference type="EMBL" id="KXX75802.1"/>
    </source>
</evidence>